<accession>X6MSB7</accession>
<feature type="region of interest" description="Disordered" evidence="1">
    <location>
        <begin position="238"/>
        <end position="277"/>
    </location>
</feature>
<evidence type="ECO:0000313" key="3">
    <source>
        <dbReference type="Proteomes" id="UP000023152"/>
    </source>
</evidence>
<name>X6MSB7_RETFI</name>
<organism evidence="2 3">
    <name type="scientific">Reticulomyxa filosa</name>
    <dbReference type="NCBI Taxonomy" id="46433"/>
    <lineage>
        <taxon>Eukaryota</taxon>
        <taxon>Sar</taxon>
        <taxon>Rhizaria</taxon>
        <taxon>Retaria</taxon>
        <taxon>Foraminifera</taxon>
        <taxon>Monothalamids</taxon>
        <taxon>Reticulomyxidae</taxon>
        <taxon>Reticulomyxa</taxon>
    </lineage>
</organism>
<evidence type="ECO:0000313" key="2">
    <source>
        <dbReference type="EMBL" id="ETO15980.1"/>
    </source>
</evidence>
<protein>
    <submittedName>
        <fullName evidence="2">Uncharacterized protein</fullName>
    </submittedName>
</protein>
<evidence type="ECO:0000256" key="1">
    <source>
        <dbReference type="SAM" id="MobiDB-lite"/>
    </source>
</evidence>
<keyword evidence="3" id="KW-1185">Reference proteome</keyword>
<comment type="caution">
    <text evidence="2">The sequence shown here is derived from an EMBL/GenBank/DDBJ whole genome shotgun (WGS) entry which is preliminary data.</text>
</comment>
<gene>
    <name evidence="2" type="ORF">RFI_21381</name>
</gene>
<feature type="compositionally biased region" description="Basic and acidic residues" evidence="1">
    <location>
        <begin position="260"/>
        <end position="271"/>
    </location>
</feature>
<reference evidence="2 3" key="1">
    <citation type="journal article" date="2013" name="Curr. Biol.">
        <title>The Genome of the Foraminiferan Reticulomyxa filosa.</title>
        <authorList>
            <person name="Glockner G."/>
            <person name="Hulsmann N."/>
            <person name="Schleicher M."/>
            <person name="Noegel A.A."/>
            <person name="Eichinger L."/>
            <person name="Gallinger C."/>
            <person name="Pawlowski J."/>
            <person name="Sierra R."/>
            <person name="Euteneuer U."/>
            <person name="Pillet L."/>
            <person name="Moustafa A."/>
            <person name="Platzer M."/>
            <person name="Groth M."/>
            <person name="Szafranski K."/>
            <person name="Schliwa M."/>
        </authorList>
    </citation>
    <scope>NUCLEOTIDE SEQUENCE [LARGE SCALE GENOMIC DNA]</scope>
</reference>
<feature type="compositionally biased region" description="Polar residues" evidence="1">
    <location>
        <begin position="238"/>
        <end position="254"/>
    </location>
</feature>
<dbReference type="Proteomes" id="UP000023152">
    <property type="component" value="Unassembled WGS sequence"/>
</dbReference>
<proteinExistence type="predicted"/>
<sequence>MNKRTSRNHLKNLHNEFWSETGRTANDITAISKKIGHLTFMCSYKGIRPIEFTEEKKKKILQNKYLNTLKLLQNQNCIIYLIVKRFQFILQAFVIITRSENEIKNIGGLWIVKVMLSNSSDIVKILKDNDIQIGYLMIKIESFDKNKSRPKSHFKQCRKCYRLNHIDREYLKKRKVCKYCGLANHEAAKLQCEVISKAREKLGIKLTKKEDAFMKKKEYENINIKSNVQQAKNYSYTDAAKSQRSIDNENNNGPRKSKKGQIERRIKERSRTIKNRK</sequence>
<dbReference type="EMBL" id="ASPP01018659">
    <property type="protein sequence ID" value="ETO15980.1"/>
    <property type="molecule type" value="Genomic_DNA"/>
</dbReference>
<dbReference type="AlphaFoldDB" id="X6MSB7"/>